<dbReference type="AlphaFoldDB" id="A0A318Z7T2"/>
<evidence type="ECO:0000313" key="2">
    <source>
        <dbReference type="EMBL" id="PYH36288.1"/>
    </source>
</evidence>
<keyword evidence="1" id="KW-0732">Signal</keyword>
<protein>
    <submittedName>
        <fullName evidence="2">Uncharacterized protein</fullName>
    </submittedName>
</protein>
<dbReference type="GeneID" id="37121262"/>
<organism evidence="2 3">
    <name type="scientific">Aspergillus neoniger (strain CBS 115656)</name>
    <dbReference type="NCBI Taxonomy" id="1448310"/>
    <lineage>
        <taxon>Eukaryota</taxon>
        <taxon>Fungi</taxon>
        <taxon>Dikarya</taxon>
        <taxon>Ascomycota</taxon>
        <taxon>Pezizomycotina</taxon>
        <taxon>Eurotiomycetes</taxon>
        <taxon>Eurotiomycetidae</taxon>
        <taxon>Eurotiales</taxon>
        <taxon>Aspergillaceae</taxon>
        <taxon>Aspergillus</taxon>
        <taxon>Aspergillus subgen. Circumdati</taxon>
    </lineage>
</organism>
<proteinExistence type="predicted"/>
<dbReference type="OrthoDB" id="10519471at2759"/>
<dbReference type="RefSeq" id="XP_025481766.1">
    <property type="nucleotide sequence ID" value="XM_025618806.1"/>
</dbReference>
<dbReference type="Proteomes" id="UP000247647">
    <property type="component" value="Unassembled WGS sequence"/>
</dbReference>
<accession>A0A318Z7T2</accession>
<sequence length="141" mass="15222">MASGASWLLCATVLVYGVLSTYQHRQSGSLALPIGSLLRVNKPRRFQLKLGLLLVVPINRHSVSSEVRVSHGSGKYFKGPNTRLDGIFTIETAGILVDTIIETHHPGATPPNGADYHLSCELVSAIWTNSFVTANVGKLIE</sequence>
<feature type="signal peptide" evidence="1">
    <location>
        <begin position="1"/>
        <end position="20"/>
    </location>
</feature>
<evidence type="ECO:0000256" key="1">
    <source>
        <dbReference type="SAM" id="SignalP"/>
    </source>
</evidence>
<keyword evidence="3" id="KW-1185">Reference proteome</keyword>
<gene>
    <name evidence="2" type="ORF">BO87DRAFT_236546</name>
</gene>
<name>A0A318Z7T2_ASPNB</name>
<dbReference type="EMBL" id="KZ821453">
    <property type="protein sequence ID" value="PYH36288.1"/>
    <property type="molecule type" value="Genomic_DNA"/>
</dbReference>
<evidence type="ECO:0000313" key="3">
    <source>
        <dbReference type="Proteomes" id="UP000247647"/>
    </source>
</evidence>
<reference evidence="2" key="1">
    <citation type="submission" date="2016-12" db="EMBL/GenBank/DDBJ databases">
        <title>The genomes of Aspergillus section Nigri reveals drivers in fungal speciation.</title>
        <authorList>
            <consortium name="DOE Joint Genome Institute"/>
            <person name="Vesth T.C."/>
            <person name="Nybo J."/>
            <person name="Theobald S."/>
            <person name="Brandl J."/>
            <person name="Frisvad J.C."/>
            <person name="Nielsen K.F."/>
            <person name="Lyhne E.K."/>
            <person name="Kogle M.E."/>
            <person name="Kuo A."/>
            <person name="Riley R."/>
            <person name="Clum A."/>
            <person name="Nolan M."/>
            <person name="Lipzen A."/>
            <person name="Salamov A."/>
            <person name="Henrissat B."/>
            <person name="Wiebenga A."/>
            <person name="De Vries R.P."/>
            <person name="Grigoriev I.V."/>
            <person name="Mortensen U.H."/>
            <person name="Andersen M.R."/>
            <person name="Baker S.E."/>
        </authorList>
    </citation>
    <scope>NUCLEOTIDE SEQUENCE [LARGE SCALE GENOMIC DNA]</scope>
    <source>
        <strain evidence="2">CBS 115656</strain>
    </source>
</reference>
<feature type="chain" id="PRO_5016467027" evidence="1">
    <location>
        <begin position="21"/>
        <end position="141"/>
    </location>
</feature>